<dbReference type="Proteomes" id="UP001153069">
    <property type="component" value="Unassembled WGS sequence"/>
</dbReference>
<comment type="caution">
    <text evidence="1">The sequence shown here is derived from an EMBL/GenBank/DDBJ whole genome shotgun (WGS) entry which is preliminary data.</text>
</comment>
<accession>A0A9N8DXJ1</accession>
<protein>
    <submittedName>
        <fullName evidence="1">Uncharacterized protein</fullName>
    </submittedName>
</protein>
<organism evidence="1 2">
    <name type="scientific">Seminavis robusta</name>
    <dbReference type="NCBI Taxonomy" id="568900"/>
    <lineage>
        <taxon>Eukaryota</taxon>
        <taxon>Sar</taxon>
        <taxon>Stramenopiles</taxon>
        <taxon>Ochrophyta</taxon>
        <taxon>Bacillariophyta</taxon>
        <taxon>Bacillariophyceae</taxon>
        <taxon>Bacillariophycidae</taxon>
        <taxon>Naviculales</taxon>
        <taxon>Naviculaceae</taxon>
        <taxon>Seminavis</taxon>
    </lineage>
</organism>
<evidence type="ECO:0000313" key="2">
    <source>
        <dbReference type="Proteomes" id="UP001153069"/>
    </source>
</evidence>
<keyword evidence="2" id="KW-1185">Reference proteome</keyword>
<gene>
    <name evidence="1" type="ORF">SEMRO_452_G145810.1</name>
</gene>
<evidence type="ECO:0000313" key="1">
    <source>
        <dbReference type="EMBL" id="CAB9510767.1"/>
    </source>
</evidence>
<proteinExistence type="predicted"/>
<name>A0A9N8DXJ1_9STRA</name>
<dbReference type="AlphaFoldDB" id="A0A9N8DXJ1"/>
<dbReference type="EMBL" id="CAICTM010000451">
    <property type="protein sequence ID" value="CAB9510767.1"/>
    <property type="molecule type" value="Genomic_DNA"/>
</dbReference>
<sequence>MSTGSISWRNLAASCPNYRVELASSNGGVEIQDAGAVIHEFRGALALQQYGAFPLFRIVNLNKDNRNTGVLNLPTDCVSWKVQKPRKVIGANSGVKAFKTTVTFPAGNAEGFDKIVVTLPFDDEESRSAAEVFTEALVFAGTNSPR</sequence>
<reference evidence="1" key="1">
    <citation type="submission" date="2020-06" db="EMBL/GenBank/DDBJ databases">
        <authorList>
            <consortium name="Plant Systems Biology data submission"/>
        </authorList>
    </citation>
    <scope>NUCLEOTIDE SEQUENCE</scope>
    <source>
        <strain evidence="1">D6</strain>
    </source>
</reference>